<evidence type="ECO:0000256" key="1">
    <source>
        <dbReference type="SAM" id="MobiDB-lite"/>
    </source>
</evidence>
<keyword evidence="3" id="KW-1185">Reference proteome</keyword>
<evidence type="ECO:0000313" key="2">
    <source>
        <dbReference type="EMBL" id="CAI9149577.1"/>
    </source>
</evidence>
<gene>
    <name evidence="2" type="ORF">MRATA1EN1_LOCUS31195</name>
</gene>
<organism evidence="2 3">
    <name type="scientific">Rangifer tarandus platyrhynchus</name>
    <name type="common">Svalbard reindeer</name>
    <dbReference type="NCBI Taxonomy" id="3082113"/>
    <lineage>
        <taxon>Eukaryota</taxon>
        <taxon>Metazoa</taxon>
        <taxon>Chordata</taxon>
        <taxon>Craniata</taxon>
        <taxon>Vertebrata</taxon>
        <taxon>Euteleostomi</taxon>
        <taxon>Mammalia</taxon>
        <taxon>Eutheria</taxon>
        <taxon>Laurasiatheria</taxon>
        <taxon>Artiodactyla</taxon>
        <taxon>Ruminantia</taxon>
        <taxon>Pecora</taxon>
        <taxon>Cervidae</taxon>
        <taxon>Odocoileinae</taxon>
        <taxon>Rangifer</taxon>
    </lineage>
</organism>
<feature type="region of interest" description="Disordered" evidence="1">
    <location>
        <begin position="69"/>
        <end position="124"/>
    </location>
</feature>
<dbReference type="Proteomes" id="UP001176941">
    <property type="component" value="Unassembled WGS sequence"/>
</dbReference>
<protein>
    <submittedName>
        <fullName evidence="2">Uncharacterized protein</fullName>
    </submittedName>
</protein>
<name>A0ABN8XMT1_RANTA</name>
<proteinExistence type="predicted"/>
<evidence type="ECO:0000313" key="3">
    <source>
        <dbReference type="Proteomes" id="UP001176941"/>
    </source>
</evidence>
<feature type="compositionally biased region" description="Polar residues" evidence="1">
    <location>
        <begin position="80"/>
        <end position="90"/>
    </location>
</feature>
<dbReference type="EMBL" id="CATKSN020000433">
    <property type="protein sequence ID" value="CAI9149577.1"/>
    <property type="molecule type" value="Genomic_DNA"/>
</dbReference>
<accession>A0ABN8XMT1</accession>
<sequence length="124" mass="13603">MESSVATGWTWKGPTTLVFLRTSTAVKGWACNTLKSDRSYGASYNRGSHEPPHVRCSGSAIVFTTLEHSTARGSRHRSSTRNMRSSSAVVRTTVEDSATRRPRLLSSTRTTRRSRTAGSTGRRA</sequence>
<reference evidence="2" key="1">
    <citation type="submission" date="2023-04" db="EMBL/GenBank/DDBJ databases">
        <authorList>
            <consortium name="ELIXIR-Norway"/>
        </authorList>
    </citation>
    <scope>NUCLEOTIDE SEQUENCE [LARGE SCALE GENOMIC DNA]</scope>
</reference>
<comment type="caution">
    <text evidence="2">The sequence shown here is derived from an EMBL/GenBank/DDBJ whole genome shotgun (WGS) entry which is preliminary data.</text>
</comment>